<comment type="caution">
    <text evidence="5">The sequence shown here is derived from an EMBL/GenBank/DDBJ whole genome shotgun (WGS) entry which is preliminary data.</text>
</comment>
<dbReference type="AlphaFoldDB" id="A0A9D1PR14"/>
<evidence type="ECO:0000313" key="6">
    <source>
        <dbReference type="Proteomes" id="UP000824162"/>
    </source>
</evidence>
<dbReference type="SUPFAM" id="SSF51161">
    <property type="entry name" value="Trimeric LpxA-like enzymes"/>
    <property type="match status" value="1"/>
</dbReference>
<keyword evidence="5" id="KW-0548">Nucleotidyltransferase</keyword>
<dbReference type="InterPro" id="IPR056818">
    <property type="entry name" value="GlmU/GlgC-like_hexapep"/>
</dbReference>
<dbReference type="InterPro" id="IPR011832">
    <property type="entry name" value="GlgDAde_trans"/>
</dbReference>
<evidence type="ECO:0000259" key="3">
    <source>
        <dbReference type="Pfam" id="PF00483"/>
    </source>
</evidence>
<dbReference type="InterPro" id="IPR005835">
    <property type="entry name" value="NTP_transferase_dom"/>
</dbReference>
<dbReference type="InterPro" id="IPR011004">
    <property type="entry name" value="Trimer_LpxA-like_sf"/>
</dbReference>
<name>A0A9D1PR14_9FIRM</name>
<keyword evidence="2" id="KW-0320">Glycogen biosynthesis</keyword>
<organism evidence="5 6">
    <name type="scientific">Candidatus Monoglobus merdigallinarum</name>
    <dbReference type="NCBI Taxonomy" id="2838698"/>
    <lineage>
        <taxon>Bacteria</taxon>
        <taxon>Bacillati</taxon>
        <taxon>Bacillota</taxon>
        <taxon>Clostridia</taxon>
        <taxon>Monoglobales</taxon>
        <taxon>Monoglobaceae</taxon>
        <taxon>Monoglobus</taxon>
    </lineage>
</organism>
<dbReference type="Pfam" id="PF00483">
    <property type="entry name" value="NTP_transferase"/>
    <property type="match status" value="1"/>
</dbReference>
<dbReference type="EMBL" id="DXIJ01000008">
    <property type="protein sequence ID" value="HIV85300.1"/>
    <property type="molecule type" value="Genomic_DNA"/>
</dbReference>
<dbReference type="NCBIfam" id="TIGR02092">
    <property type="entry name" value="glgD"/>
    <property type="match status" value="1"/>
</dbReference>
<reference evidence="5" key="1">
    <citation type="journal article" date="2021" name="PeerJ">
        <title>Extensive microbial diversity within the chicken gut microbiome revealed by metagenomics and culture.</title>
        <authorList>
            <person name="Gilroy R."/>
            <person name="Ravi A."/>
            <person name="Getino M."/>
            <person name="Pursley I."/>
            <person name="Horton D.L."/>
            <person name="Alikhan N.F."/>
            <person name="Baker D."/>
            <person name="Gharbi K."/>
            <person name="Hall N."/>
            <person name="Watson M."/>
            <person name="Adriaenssens E.M."/>
            <person name="Foster-Nyarko E."/>
            <person name="Jarju S."/>
            <person name="Secka A."/>
            <person name="Antonio M."/>
            <person name="Oren A."/>
            <person name="Chaudhuri R.R."/>
            <person name="La Ragione R."/>
            <person name="Hildebrand F."/>
            <person name="Pallen M.J."/>
        </authorList>
    </citation>
    <scope>NUCLEOTIDE SEQUENCE</scope>
    <source>
        <strain evidence="5">5790</strain>
    </source>
</reference>
<dbReference type="CDD" id="cd04651">
    <property type="entry name" value="LbH_G1P_AT_C"/>
    <property type="match status" value="1"/>
</dbReference>
<keyword evidence="5" id="KW-0808">Transferase</keyword>
<dbReference type="InterPro" id="IPR029044">
    <property type="entry name" value="Nucleotide-diphossugar_trans"/>
</dbReference>
<dbReference type="SUPFAM" id="SSF53448">
    <property type="entry name" value="Nucleotide-diphospho-sugar transferases"/>
    <property type="match status" value="1"/>
</dbReference>
<dbReference type="GO" id="GO:0005978">
    <property type="term" value="P:glycogen biosynthetic process"/>
    <property type="evidence" value="ECO:0007669"/>
    <property type="project" value="UniProtKB-KW"/>
</dbReference>
<dbReference type="Proteomes" id="UP000824162">
    <property type="component" value="Unassembled WGS sequence"/>
</dbReference>
<dbReference type="PANTHER" id="PTHR43523:SF6">
    <property type="entry name" value="GLYCOGEN BIOSYNTHESIS PROTEIN GLGD"/>
    <property type="match status" value="1"/>
</dbReference>
<reference evidence="5" key="2">
    <citation type="submission" date="2021-04" db="EMBL/GenBank/DDBJ databases">
        <authorList>
            <person name="Gilroy R."/>
        </authorList>
    </citation>
    <scope>NUCLEOTIDE SEQUENCE</scope>
    <source>
        <strain evidence="5">5790</strain>
    </source>
</reference>
<evidence type="ECO:0000313" key="5">
    <source>
        <dbReference type="EMBL" id="HIV85300.1"/>
    </source>
</evidence>
<proteinExistence type="inferred from homology"/>
<gene>
    <name evidence="5" type="primary">glgD</name>
    <name evidence="5" type="ORF">H9900_00650</name>
</gene>
<dbReference type="Pfam" id="PF24894">
    <property type="entry name" value="Hexapep_GlmU"/>
    <property type="match status" value="1"/>
</dbReference>
<dbReference type="CDD" id="cd02508">
    <property type="entry name" value="ADP_Glucose_PP"/>
    <property type="match status" value="1"/>
</dbReference>
<dbReference type="InterPro" id="IPR011831">
    <property type="entry name" value="ADP-Glc_PPase"/>
</dbReference>
<dbReference type="Gene3D" id="2.160.10.10">
    <property type="entry name" value="Hexapeptide repeat proteins"/>
    <property type="match status" value="1"/>
</dbReference>
<sequence length="377" mass="42364">MKNDMLGVIFSENPEASMGELTSLRALAAVPVGGRYRIIDFMLSNMVNSGIIKIGITTPVNYQSLTDHLGTGKAWDMDRKDDGLYILPPKDTGESNVEAVAGIEILSGITPFLAKSKQEYILVSDCNTICNIDFDEILEKHLENDADFTLVYTKVSNLTSKDVRKHILLDLDEDNNVTDMHIYPRKQVTDNSYMHMFITKRELLMDMVEYASTHGKHQISKDVLLKAVNDNMKVCACEFSGYRRKIDSIQSYYGFNLDLLKKDVRDELFGLETDRPIFTKIKDTIPTKYAKTAEVENSFIADGCKIEGTVRNSILFRGVHVAKGATVENCILMQNSEIMENCLVENVIFDKGVILRSGKKLVGQDTYPMVIGKEIVV</sequence>
<dbReference type="PANTHER" id="PTHR43523">
    <property type="entry name" value="GLUCOSE-1-PHOSPHATE ADENYLYLTRANSFERASE-RELATED"/>
    <property type="match status" value="1"/>
</dbReference>
<protein>
    <submittedName>
        <fullName evidence="5">Glucose-1-phosphate adenylyltransferase subunit GlgD</fullName>
        <ecNumber evidence="5">2.7.7.27</ecNumber>
    </submittedName>
</protein>
<evidence type="ECO:0000256" key="1">
    <source>
        <dbReference type="ARBA" id="ARBA00010443"/>
    </source>
</evidence>
<dbReference type="GO" id="GO:0008878">
    <property type="term" value="F:glucose-1-phosphate adenylyltransferase activity"/>
    <property type="evidence" value="ECO:0007669"/>
    <property type="project" value="UniProtKB-EC"/>
</dbReference>
<evidence type="ECO:0000259" key="4">
    <source>
        <dbReference type="Pfam" id="PF24894"/>
    </source>
</evidence>
<dbReference type="EC" id="2.7.7.27" evidence="5"/>
<feature type="domain" description="Glucose-1-phosphate adenylyltransferase/Bifunctional protein GlmU-like C-terminal hexapeptide" evidence="4">
    <location>
        <begin position="290"/>
        <end position="365"/>
    </location>
</feature>
<comment type="similarity">
    <text evidence="1">Belongs to the bacterial/plant glucose-1-phosphate adenylyltransferase family.</text>
</comment>
<evidence type="ECO:0000256" key="2">
    <source>
        <dbReference type="ARBA" id="ARBA00023056"/>
    </source>
</evidence>
<accession>A0A9D1PR14</accession>
<feature type="domain" description="Nucleotidyl transferase" evidence="3">
    <location>
        <begin position="21"/>
        <end position="260"/>
    </location>
</feature>
<dbReference type="Gene3D" id="3.90.550.10">
    <property type="entry name" value="Spore Coat Polysaccharide Biosynthesis Protein SpsA, Chain A"/>
    <property type="match status" value="1"/>
</dbReference>